<feature type="binding site" description="axial binding residue" evidence="9">
    <location>
        <position position="339"/>
    </location>
    <ligand>
        <name>heme</name>
        <dbReference type="ChEBI" id="CHEBI:30413"/>
    </ligand>
    <ligandPart>
        <name>Fe</name>
        <dbReference type="ChEBI" id="CHEBI:18248"/>
    </ligandPart>
</feature>
<keyword evidence="2 7" id="KW-0575">Peroxidase</keyword>
<evidence type="ECO:0000313" key="14">
    <source>
        <dbReference type="Proteomes" id="UP000188879"/>
    </source>
</evidence>
<dbReference type="InterPro" id="IPR018028">
    <property type="entry name" value="Catalase"/>
</dbReference>
<comment type="function">
    <text evidence="7">Has an organic peroxide-dependent peroxidase activity.</text>
</comment>
<evidence type="ECO:0000256" key="4">
    <source>
        <dbReference type="ARBA" id="ARBA00022723"/>
    </source>
</evidence>
<dbReference type="SUPFAM" id="SSF56634">
    <property type="entry name" value="Heme-dependent catalase-like"/>
    <property type="match status" value="1"/>
</dbReference>
<dbReference type="GO" id="GO:0005737">
    <property type="term" value="C:cytoplasm"/>
    <property type="evidence" value="ECO:0007669"/>
    <property type="project" value="TreeGrafter"/>
</dbReference>
<evidence type="ECO:0000256" key="2">
    <source>
        <dbReference type="ARBA" id="ARBA00022559"/>
    </source>
</evidence>
<dbReference type="RefSeq" id="WP_076958477.1">
    <property type="nucleotide sequence ID" value="NZ_MLCO01000173.1"/>
</dbReference>
<evidence type="ECO:0000256" key="11">
    <source>
        <dbReference type="SAM" id="Phobius"/>
    </source>
</evidence>
<keyword evidence="6 7" id="KW-0408">Iron</keyword>
<dbReference type="Pfam" id="PF00199">
    <property type="entry name" value="Catalase"/>
    <property type="match status" value="1"/>
</dbReference>
<dbReference type="PANTHER" id="PTHR11465">
    <property type="entry name" value="CATALASE"/>
    <property type="match status" value="1"/>
</dbReference>
<dbReference type="PROSITE" id="PS51402">
    <property type="entry name" value="CATALASE_3"/>
    <property type="match status" value="1"/>
</dbReference>
<sequence length="367" mass="38040">MDEDQGQRGGVPVTGIAALLRLAGIGAVLAAAAGGFAYAGGWLTPDRLSPARLVGQLEANAGPHPGFRRNHAKGVCVTGRFASSGAGQEWSRATVFRPGTVPVLGRFALPGGNPAAPDAAVPVRSMALQLTSPDGAVWRTGMNSSPAFPVRNAADFFALQQASAPDPATHRPDPAKLQAFLADHPETVRALALGRSFPPASGFGNGTYHSVNAFLLVDGAGRETPVRWAMVPEQPFAPFDARAAQGRDAVFDGLAAAVAQAPLRWRLMVTLAEPGDPTSDATAIWPPERRQVEFGVLTIAGVESEDDGACRDINFDPLTLPDGIAASDDPLLSARSAAYARSARLRDGEAKSPSAIAPPAASPRNAP</sequence>
<dbReference type="GO" id="GO:0042542">
    <property type="term" value="P:response to hydrogen peroxide"/>
    <property type="evidence" value="ECO:0007669"/>
    <property type="project" value="TreeGrafter"/>
</dbReference>
<dbReference type="OrthoDB" id="255727at2"/>
<feature type="region of interest" description="Disordered" evidence="10">
    <location>
        <begin position="343"/>
        <end position="367"/>
    </location>
</feature>
<protein>
    <recommendedName>
        <fullName evidence="7">Catalase-related peroxidase</fullName>
        <ecNumber evidence="7">1.11.1.-</ecNumber>
    </recommendedName>
</protein>
<dbReference type="InterPro" id="IPR024168">
    <property type="entry name" value="Catalase_SrpA-type_pred"/>
</dbReference>
<evidence type="ECO:0000313" key="13">
    <source>
        <dbReference type="EMBL" id="ONG51094.1"/>
    </source>
</evidence>
<comment type="caution">
    <text evidence="13">The sequence shown here is derived from an EMBL/GenBank/DDBJ whole genome shotgun (WGS) entry which is preliminary data.</text>
</comment>
<dbReference type="EMBL" id="MLCO01000173">
    <property type="protein sequence ID" value="ONG51094.1"/>
    <property type="molecule type" value="Genomic_DNA"/>
</dbReference>
<proteinExistence type="inferred from homology"/>
<dbReference type="Proteomes" id="UP000188879">
    <property type="component" value="Unassembled WGS sequence"/>
</dbReference>
<feature type="compositionally biased region" description="Low complexity" evidence="10">
    <location>
        <begin position="351"/>
        <end position="367"/>
    </location>
</feature>
<evidence type="ECO:0000256" key="5">
    <source>
        <dbReference type="ARBA" id="ARBA00023002"/>
    </source>
</evidence>
<feature type="domain" description="Catalase core" evidence="12">
    <location>
        <begin position="44"/>
        <end position="360"/>
    </location>
</feature>
<dbReference type="Gene3D" id="1.20.1280.120">
    <property type="match status" value="1"/>
</dbReference>
<evidence type="ECO:0000256" key="3">
    <source>
        <dbReference type="ARBA" id="ARBA00022617"/>
    </source>
</evidence>
<dbReference type="GO" id="GO:0004096">
    <property type="term" value="F:catalase activity"/>
    <property type="evidence" value="ECO:0007669"/>
    <property type="project" value="InterPro"/>
</dbReference>
<dbReference type="PIRSF" id="PIRSF000296">
    <property type="entry name" value="SrpA"/>
    <property type="match status" value="1"/>
</dbReference>
<dbReference type="GO" id="GO:0046872">
    <property type="term" value="F:metal ion binding"/>
    <property type="evidence" value="ECO:0007669"/>
    <property type="project" value="UniProtKB-KW"/>
</dbReference>
<dbReference type="GO" id="GO:0020037">
    <property type="term" value="F:heme binding"/>
    <property type="evidence" value="ECO:0007669"/>
    <property type="project" value="InterPro"/>
</dbReference>
<dbReference type="Gene3D" id="2.40.180.10">
    <property type="entry name" value="Catalase core domain"/>
    <property type="match status" value="1"/>
</dbReference>
<dbReference type="InterPro" id="IPR011614">
    <property type="entry name" value="Catalase_core"/>
</dbReference>
<dbReference type="PANTHER" id="PTHR11465:SF9">
    <property type="entry name" value="CATALASE"/>
    <property type="match status" value="1"/>
</dbReference>
<evidence type="ECO:0000259" key="12">
    <source>
        <dbReference type="SMART" id="SM01060"/>
    </source>
</evidence>
<feature type="transmembrane region" description="Helical" evidence="11">
    <location>
        <begin position="20"/>
        <end position="43"/>
    </location>
</feature>
<keyword evidence="11" id="KW-0472">Membrane</keyword>
<comment type="similarity">
    <text evidence="1 7">Belongs to the catalase family.</text>
</comment>
<keyword evidence="4 7" id="KW-0479">Metal-binding</keyword>
<gene>
    <name evidence="13" type="ORF">BKE38_16805</name>
</gene>
<keyword evidence="5 7" id="KW-0560">Oxidoreductase</keyword>
<evidence type="ECO:0000256" key="8">
    <source>
        <dbReference type="PIRSR" id="PIRSR000296-1"/>
    </source>
</evidence>
<feature type="active site" evidence="8">
    <location>
        <position position="71"/>
    </location>
</feature>
<evidence type="ECO:0000256" key="1">
    <source>
        <dbReference type="ARBA" id="ARBA00005329"/>
    </source>
</evidence>
<dbReference type="InterPro" id="IPR020835">
    <property type="entry name" value="Catalase_sf"/>
</dbReference>
<comment type="cofactor">
    <cofactor evidence="7">
        <name>heme</name>
        <dbReference type="ChEBI" id="CHEBI:30413"/>
    </cofactor>
</comment>
<dbReference type="CDD" id="cd08153">
    <property type="entry name" value="srpA_like"/>
    <property type="match status" value="1"/>
</dbReference>
<keyword evidence="14" id="KW-1185">Reference proteome</keyword>
<evidence type="ECO:0000256" key="10">
    <source>
        <dbReference type="SAM" id="MobiDB-lite"/>
    </source>
</evidence>
<dbReference type="EC" id="1.11.1.-" evidence="7"/>
<dbReference type="AlphaFoldDB" id="A0A1V2GZM9"/>
<organism evidence="13 14">
    <name type="scientific">Teichococcus deserti</name>
    <dbReference type="NCBI Taxonomy" id="1817963"/>
    <lineage>
        <taxon>Bacteria</taxon>
        <taxon>Pseudomonadati</taxon>
        <taxon>Pseudomonadota</taxon>
        <taxon>Alphaproteobacteria</taxon>
        <taxon>Acetobacterales</taxon>
        <taxon>Roseomonadaceae</taxon>
        <taxon>Roseomonas</taxon>
    </lineage>
</organism>
<keyword evidence="11" id="KW-0812">Transmembrane</keyword>
<dbReference type="SMART" id="SM01060">
    <property type="entry name" value="Catalase"/>
    <property type="match status" value="1"/>
</dbReference>
<evidence type="ECO:0000256" key="9">
    <source>
        <dbReference type="PIRSR" id="PIRSR000296-2"/>
    </source>
</evidence>
<keyword evidence="3 7" id="KW-0349">Heme</keyword>
<evidence type="ECO:0000256" key="6">
    <source>
        <dbReference type="ARBA" id="ARBA00023004"/>
    </source>
</evidence>
<evidence type="ECO:0000256" key="7">
    <source>
        <dbReference type="PIRNR" id="PIRNR000296"/>
    </source>
</evidence>
<name>A0A1V2GZM9_9PROT</name>
<dbReference type="GO" id="GO:0042744">
    <property type="term" value="P:hydrogen peroxide catabolic process"/>
    <property type="evidence" value="ECO:0007669"/>
    <property type="project" value="TreeGrafter"/>
</dbReference>
<reference evidence="13 14" key="1">
    <citation type="submission" date="2016-10" db="EMBL/GenBank/DDBJ databases">
        <title>Draft Genome sequence of Roseomonas sp. strain M3.</title>
        <authorList>
            <person name="Subhash Y."/>
            <person name="Lee S."/>
        </authorList>
    </citation>
    <scope>NUCLEOTIDE SEQUENCE [LARGE SCALE GENOMIC DNA]</scope>
    <source>
        <strain evidence="13 14">M3</strain>
    </source>
</reference>
<keyword evidence="11" id="KW-1133">Transmembrane helix</keyword>
<accession>A0A1V2GZM9</accession>